<name>A0A328FGC1_9BACT</name>
<dbReference type="RefSeq" id="WP_111953904.1">
    <property type="nucleotide sequence ID" value="NZ_CP036313.1"/>
</dbReference>
<evidence type="ECO:0000313" key="2">
    <source>
        <dbReference type="EMBL" id="RAM03226.1"/>
    </source>
</evidence>
<dbReference type="Gene3D" id="2.160.20.160">
    <property type="match status" value="1"/>
</dbReference>
<proteinExistence type="predicted"/>
<accession>A0A328FGC1</accession>
<evidence type="ECO:0000313" key="3">
    <source>
        <dbReference type="Proteomes" id="UP000248798"/>
    </source>
</evidence>
<gene>
    <name evidence="2" type="ORF">DO021_03860</name>
    <name evidence="1" type="ORF">EYB58_05945</name>
</gene>
<dbReference type="Proteomes" id="UP000293902">
    <property type="component" value="Chromosome"/>
</dbReference>
<evidence type="ECO:0000313" key="1">
    <source>
        <dbReference type="EMBL" id="QBH12492.1"/>
    </source>
</evidence>
<dbReference type="EMBL" id="CP036313">
    <property type="protein sequence ID" value="QBH12492.1"/>
    <property type="molecule type" value="Genomic_DNA"/>
</dbReference>
<keyword evidence="4" id="KW-1185">Reference proteome</keyword>
<organism evidence="2 3">
    <name type="scientific">Desulfobacter hydrogenophilus</name>
    <dbReference type="NCBI Taxonomy" id="2291"/>
    <lineage>
        <taxon>Bacteria</taxon>
        <taxon>Pseudomonadati</taxon>
        <taxon>Thermodesulfobacteriota</taxon>
        <taxon>Desulfobacteria</taxon>
        <taxon>Desulfobacterales</taxon>
        <taxon>Desulfobacteraceae</taxon>
        <taxon>Desulfobacter</taxon>
    </lineage>
</organism>
<evidence type="ECO:0000313" key="4">
    <source>
        <dbReference type="Proteomes" id="UP000293902"/>
    </source>
</evidence>
<dbReference type="EMBL" id="QLNI01000006">
    <property type="protein sequence ID" value="RAM03226.1"/>
    <property type="molecule type" value="Genomic_DNA"/>
</dbReference>
<protein>
    <submittedName>
        <fullName evidence="2">Uncharacterized protein</fullName>
    </submittedName>
</protein>
<dbReference type="Proteomes" id="UP000248798">
    <property type="component" value="Unassembled WGS sequence"/>
</dbReference>
<reference evidence="1 4" key="2">
    <citation type="submission" date="2019-02" db="EMBL/GenBank/DDBJ databases">
        <title>Complete genome sequence of Desulfobacter hydrogenophilus AcRS1.</title>
        <authorList>
            <person name="Marietou A."/>
            <person name="Lund M.B."/>
            <person name="Marshall I.P.G."/>
            <person name="Schreiber L."/>
            <person name="Jorgensen B."/>
        </authorList>
    </citation>
    <scope>NUCLEOTIDE SEQUENCE [LARGE SCALE GENOMIC DNA]</scope>
    <source>
        <strain evidence="1 4">AcRS1</strain>
    </source>
</reference>
<dbReference type="AlphaFoldDB" id="A0A328FGC1"/>
<sequence>MNGGSAYIGYDENADVAFDGTVAKITGGTGSDSVYISTNGTVTGDIDLSSGNTILAFTGSGATIDGNVTATTGDDTIEASADTTIAGLFDLGAGANGISITNGATLTLDFLIASSGTLDLSVDGELAQNTADDLEFVNLTIAS</sequence>
<reference evidence="2 3" key="1">
    <citation type="submission" date="2018-06" db="EMBL/GenBank/DDBJ databases">
        <title>Complete Genome Sequence of Desulfobacter hydrogenophilus (DSM3380).</title>
        <authorList>
            <person name="Marietou A."/>
            <person name="Schreiber L."/>
            <person name="Marshall I."/>
            <person name="Jorgensen B."/>
        </authorList>
    </citation>
    <scope>NUCLEOTIDE SEQUENCE [LARGE SCALE GENOMIC DNA]</scope>
    <source>
        <strain evidence="2 3">DSM 3380</strain>
    </source>
</reference>